<evidence type="ECO:0000313" key="3">
    <source>
        <dbReference type="Proteomes" id="UP000182002"/>
    </source>
</evidence>
<organism evidence="2 3">
    <name type="scientific">Candidatus Wolfebacteria bacterium RBG_13_41_7</name>
    <dbReference type="NCBI Taxonomy" id="1802554"/>
    <lineage>
        <taxon>Bacteria</taxon>
        <taxon>Candidatus Wolfeibacteriota</taxon>
    </lineage>
</organism>
<protein>
    <submittedName>
        <fullName evidence="2">Uncharacterized protein</fullName>
    </submittedName>
</protein>
<name>A0A1F8DM72_9BACT</name>
<keyword evidence="1" id="KW-1133">Transmembrane helix</keyword>
<comment type="caution">
    <text evidence="2">The sequence shown here is derived from an EMBL/GenBank/DDBJ whole genome shotgun (WGS) entry which is preliminary data.</text>
</comment>
<evidence type="ECO:0000313" key="2">
    <source>
        <dbReference type="EMBL" id="OGM89710.1"/>
    </source>
</evidence>
<dbReference type="Proteomes" id="UP000182002">
    <property type="component" value="Unassembled WGS sequence"/>
</dbReference>
<gene>
    <name evidence="2" type="ORF">A3J77_01815</name>
</gene>
<feature type="transmembrane region" description="Helical" evidence="1">
    <location>
        <begin position="6"/>
        <end position="28"/>
    </location>
</feature>
<keyword evidence="1" id="KW-0472">Membrane</keyword>
<dbReference type="AlphaFoldDB" id="A0A1F8DM72"/>
<evidence type="ECO:0000256" key="1">
    <source>
        <dbReference type="SAM" id="Phobius"/>
    </source>
</evidence>
<keyword evidence="1" id="KW-0812">Transmembrane</keyword>
<accession>A0A1F8DM72</accession>
<reference evidence="2 3" key="1">
    <citation type="journal article" date="2016" name="Nat. Commun.">
        <title>Thousands of microbial genomes shed light on interconnected biogeochemical processes in an aquifer system.</title>
        <authorList>
            <person name="Anantharaman K."/>
            <person name="Brown C.T."/>
            <person name="Hug L.A."/>
            <person name="Sharon I."/>
            <person name="Castelle C.J."/>
            <person name="Probst A.J."/>
            <person name="Thomas B.C."/>
            <person name="Singh A."/>
            <person name="Wilkins M.J."/>
            <person name="Karaoz U."/>
            <person name="Brodie E.L."/>
            <person name="Williams K.H."/>
            <person name="Hubbard S.S."/>
            <person name="Banfield J.F."/>
        </authorList>
    </citation>
    <scope>NUCLEOTIDE SEQUENCE [LARGE SCALE GENOMIC DNA]</scope>
</reference>
<dbReference type="EMBL" id="MGIO01000019">
    <property type="protein sequence ID" value="OGM89710.1"/>
    <property type="molecule type" value="Genomic_DNA"/>
</dbReference>
<sequence length="280" mass="30591">MPRENIKFYSILSAGLAVVVFFGLIVFFNNKSGNSKKILAGTDDIFIQRFELEQSIAMNIAENKNLSSSDKQELENMTTNFFSSISAAEGSGGVESTKITDTSGKIPSPQKKLSIFDQPVEKIFPADYLGYVGEMNNLMKNENFASASQTDIKKISDVFDSMRNLLDFSIEKGIVSKSNYVNLHNGLTVIWPMTLEMEYGKLQSSGIFQKIFSFIESLIPKTFAQAGLCFRPGTPIPGGVNMWAPCCNCYAGKVPIGCLNSVCVYGAAIYDQVTGICGCG</sequence>
<proteinExistence type="predicted"/>